<dbReference type="Pfam" id="PF00877">
    <property type="entry name" value="NLPC_P60"/>
    <property type="match status" value="1"/>
</dbReference>
<evidence type="ECO:0000259" key="6">
    <source>
        <dbReference type="PROSITE" id="PS51935"/>
    </source>
</evidence>
<name>A0A660CAS2_9PSEU</name>
<feature type="domain" description="NlpC/P60" evidence="6">
    <location>
        <begin position="213"/>
        <end position="337"/>
    </location>
</feature>
<sequence>MTLRRTTVALLGAALLCASAGTATAAPDGLEPGDHAFVDVTAATLWVEPGLDRPIDAPALTNPVDLDRWNRNLADTEPRRWLTGKLETQAVLGSEVEVTEVSGDWAHVVVAEQDTPRDDRGYPGWVPVEQLVESDRFDTLTDTRPWAQVTDDRTWLTGSPTGARPLSEISFNTRLPVLAETPGAVRVALPDGSAAWLDQDAVDVYDQGGQPPAPIGADLVETGKQFLGLRYLWAGVSSYGFDCSGFTYSIHRAHGVSIPRDASAQAEVGQDVDVADLQPGDLLFFAQPGGVGNVHHVGMYIGDGKMIHAPNAAESVSIVDWQDWDVDEEFSGAKRML</sequence>
<dbReference type="RefSeq" id="WP_030531720.1">
    <property type="nucleotide sequence ID" value="NZ_JOIJ01000005.1"/>
</dbReference>
<keyword evidence="2" id="KW-0645">Protease</keyword>
<dbReference type="GO" id="GO:0006508">
    <property type="term" value="P:proteolysis"/>
    <property type="evidence" value="ECO:0007669"/>
    <property type="project" value="UniProtKB-KW"/>
</dbReference>
<dbReference type="InterPro" id="IPR038765">
    <property type="entry name" value="Papain-like_cys_pep_sf"/>
</dbReference>
<evidence type="ECO:0000256" key="1">
    <source>
        <dbReference type="ARBA" id="ARBA00007074"/>
    </source>
</evidence>
<dbReference type="PANTHER" id="PTHR47053:SF3">
    <property type="entry name" value="GAMMA-D-GLUTAMYL-L-LYSINE DIPEPTIDYL-PEPTIDASE"/>
    <property type="match status" value="1"/>
</dbReference>
<evidence type="ECO:0000313" key="8">
    <source>
        <dbReference type="Proteomes" id="UP000317303"/>
    </source>
</evidence>
<organism evidence="7 8">
    <name type="scientific">Prauserella rugosa</name>
    <dbReference type="NCBI Taxonomy" id="43354"/>
    <lineage>
        <taxon>Bacteria</taxon>
        <taxon>Bacillati</taxon>
        <taxon>Actinomycetota</taxon>
        <taxon>Actinomycetes</taxon>
        <taxon>Pseudonocardiales</taxon>
        <taxon>Pseudonocardiaceae</taxon>
        <taxon>Prauserella</taxon>
    </lineage>
</organism>
<feature type="chain" id="PRO_5024921022" evidence="5">
    <location>
        <begin position="26"/>
        <end position="337"/>
    </location>
</feature>
<comment type="caution">
    <text evidence="7">The sequence shown here is derived from an EMBL/GenBank/DDBJ whole genome shotgun (WGS) entry which is preliminary data.</text>
</comment>
<dbReference type="PROSITE" id="PS51935">
    <property type="entry name" value="NLPC_P60"/>
    <property type="match status" value="1"/>
</dbReference>
<evidence type="ECO:0000256" key="2">
    <source>
        <dbReference type="ARBA" id="ARBA00022670"/>
    </source>
</evidence>
<dbReference type="InterPro" id="IPR057812">
    <property type="entry name" value="SH3_YKFC_2nd"/>
</dbReference>
<feature type="signal peptide" evidence="5">
    <location>
        <begin position="1"/>
        <end position="25"/>
    </location>
</feature>
<evidence type="ECO:0000313" key="7">
    <source>
        <dbReference type="EMBL" id="TWH20690.1"/>
    </source>
</evidence>
<dbReference type="Proteomes" id="UP000317303">
    <property type="component" value="Unassembled WGS sequence"/>
</dbReference>
<evidence type="ECO:0000256" key="4">
    <source>
        <dbReference type="ARBA" id="ARBA00022807"/>
    </source>
</evidence>
<dbReference type="Gene3D" id="3.90.1720.10">
    <property type="entry name" value="endopeptidase domain like (from Nostoc punctiforme)"/>
    <property type="match status" value="1"/>
</dbReference>
<reference evidence="7 8" key="1">
    <citation type="submission" date="2019-07" db="EMBL/GenBank/DDBJ databases">
        <title>R&amp;d 2014.</title>
        <authorList>
            <person name="Klenk H.-P."/>
        </authorList>
    </citation>
    <scope>NUCLEOTIDE SEQUENCE [LARGE SCALE GENOMIC DNA]</scope>
    <source>
        <strain evidence="7 8">DSM 43194</strain>
    </source>
</reference>
<dbReference type="OrthoDB" id="9815778at2"/>
<gene>
    <name evidence="7" type="ORF">JD82_02537</name>
</gene>
<keyword evidence="4" id="KW-0788">Thiol protease</keyword>
<dbReference type="EMBL" id="VLJV01000001">
    <property type="protein sequence ID" value="TWH20690.1"/>
    <property type="molecule type" value="Genomic_DNA"/>
</dbReference>
<accession>A0A660CAS2</accession>
<dbReference type="InterPro" id="IPR000064">
    <property type="entry name" value="NLP_P60_dom"/>
</dbReference>
<dbReference type="GO" id="GO:0008234">
    <property type="term" value="F:cysteine-type peptidase activity"/>
    <property type="evidence" value="ECO:0007669"/>
    <property type="project" value="UniProtKB-KW"/>
</dbReference>
<dbReference type="Pfam" id="PF23795">
    <property type="entry name" value="SH3_YKFC_2nd"/>
    <property type="match status" value="1"/>
</dbReference>
<keyword evidence="3" id="KW-0378">Hydrolase</keyword>
<evidence type="ECO:0000256" key="3">
    <source>
        <dbReference type="ARBA" id="ARBA00022801"/>
    </source>
</evidence>
<keyword evidence="8" id="KW-1185">Reference proteome</keyword>
<protein>
    <submittedName>
        <fullName evidence="7">NlpC/P60 family protein</fullName>
    </submittedName>
</protein>
<dbReference type="Gene3D" id="2.30.30.40">
    <property type="entry name" value="SH3 Domains"/>
    <property type="match status" value="1"/>
</dbReference>
<keyword evidence="5" id="KW-0732">Signal</keyword>
<comment type="similarity">
    <text evidence="1">Belongs to the peptidase C40 family.</text>
</comment>
<dbReference type="PANTHER" id="PTHR47053">
    <property type="entry name" value="MUREIN DD-ENDOPEPTIDASE MEPH-RELATED"/>
    <property type="match status" value="1"/>
</dbReference>
<evidence type="ECO:0000256" key="5">
    <source>
        <dbReference type="SAM" id="SignalP"/>
    </source>
</evidence>
<dbReference type="SUPFAM" id="SSF54001">
    <property type="entry name" value="Cysteine proteinases"/>
    <property type="match status" value="1"/>
</dbReference>
<proteinExistence type="inferred from homology"/>
<dbReference type="AlphaFoldDB" id="A0A660CAS2"/>
<dbReference type="InterPro" id="IPR051202">
    <property type="entry name" value="Peptidase_C40"/>
</dbReference>